<sequence length="293" mass="31881">MSFAATTSSSPYSFVTYGNAARFSFTKSITIDSKTCDYTAAIKFNAPKANLPVVLPLRPELCNPTPDPFCENKSCLAGISALYSLGSGFYRATGFDHVALDYYPCGHPPMQNFATGHFDFHMMRINPGQRELMGCDLFPGTPACDWPGSPLPGSGTQSDPSGRKFFVMGRVEGGADSGKLANMPENFTVEIDSALRGMGLHAFDHTTARLADEWADPLLIIGSYDGGISFWEPMFPYTFANGTTDNFYHANATYVQQTILSLPSYWSMSYSKSTQVTTVTIKGKANGCVPDLF</sequence>
<evidence type="ECO:0000313" key="1">
    <source>
        <dbReference type="EMBL" id="KAL3805741.1"/>
    </source>
</evidence>
<dbReference type="AlphaFoldDB" id="A0ABD3R1J7"/>
<reference evidence="1 2" key="1">
    <citation type="submission" date="2024-10" db="EMBL/GenBank/DDBJ databases">
        <title>Updated reference genomes for cyclostephanoid diatoms.</title>
        <authorList>
            <person name="Roberts W.R."/>
            <person name="Alverson A.J."/>
        </authorList>
    </citation>
    <scope>NUCLEOTIDE SEQUENCE [LARGE SCALE GENOMIC DNA]</scope>
    <source>
        <strain evidence="1 2">AJA276-08</strain>
    </source>
</reference>
<organism evidence="1 2">
    <name type="scientific">Stephanodiscus triporus</name>
    <dbReference type="NCBI Taxonomy" id="2934178"/>
    <lineage>
        <taxon>Eukaryota</taxon>
        <taxon>Sar</taxon>
        <taxon>Stramenopiles</taxon>
        <taxon>Ochrophyta</taxon>
        <taxon>Bacillariophyta</taxon>
        <taxon>Coscinodiscophyceae</taxon>
        <taxon>Thalassiosirophycidae</taxon>
        <taxon>Stephanodiscales</taxon>
        <taxon>Stephanodiscaceae</taxon>
        <taxon>Stephanodiscus</taxon>
    </lineage>
</organism>
<name>A0ABD3R1J7_9STRA</name>
<keyword evidence="2" id="KW-1185">Reference proteome</keyword>
<gene>
    <name evidence="1" type="ORF">ACHAW5_003821</name>
</gene>
<protein>
    <submittedName>
        <fullName evidence="1">Uncharacterized protein</fullName>
    </submittedName>
</protein>
<accession>A0ABD3R1J7</accession>
<proteinExistence type="predicted"/>
<dbReference type="EMBL" id="JALLAZ020000019">
    <property type="protein sequence ID" value="KAL3805741.1"/>
    <property type="molecule type" value="Genomic_DNA"/>
</dbReference>
<comment type="caution">
    <text evidence="1">The sequence shown here is derived from an EMBL/GenBank/DDBJ whole genome shotgun (WGS) entry which is preliminary data.</text>
</comment>
<dbReference type="Proteomes" id="UP001530315">
    <property type="component" value="Unassembled WGS sequence"/>
</dbReference>
<evidence type="ECO:0000313" key="2">
    <source>
        <dbReference type="Proteomes" id="UP001530315"/>
    </source>
</evidence>